<dbReference type="CDD" id="cd20558">
    <property type="entry name" value="CYCLIN_ScPCL7-like"/>
    <property type="match status" value="1"/>
</dbReference>
<organism evidence="2 3">
    <name type="scientific">Scheffersomyces stipitis (strain ATCC 58785 / CBS 6054 / NBRC 10063 / NRRL Y-11545)</name>
    <name type="common">Yeast</name>
    <name type="synonym">Pichia stipitis</name>
    <dbReference type="NCBI Taxonomy" id="322104"/>
    <lineage>
        <taxon>Eukaryota</taxon>
        <taxon>Fungi</taxon>
        <taxon>Dikarya</taxon>
        <taxon>Ascomycota</taxon>
        <taxon>Saccharomycotina</taxon>
        <taxon>Pichiomycetes</taxon>
        <taxon>Debaryomycetaceae</taxon>
        <taxon>Scheffersomyces</taxon>
    </lineage>
</organism>
<dbReference type="GO" id="GO:0000307">
    <property type="term" value="C:cyclin-dependent protein kinase holoenzyme complex"/>
    <property type="evidence" value="ECO:0007669"/>
    <property type="project" value="TreeGrafter"/>
</dbReference>
<feature type="region of interest" description="Disordered" evidence="1">
    <location>
        <begin position="121"/>
        <end position="146"/>
    </location>
</feature>
<feature type="compositionally biased region" description="Acidic residues" evidence="1">
    <location>
        <begin position="135"/>
        <end position="144"/>
    </location>
</feature>
<dbReference type="Pfam" id="PF08613">
    <property type="entry name" value="Cyclin"/>
    <property type="match status" value="1"/>
</dbReference>
<keyword evidence="3" id="KW-1185">Reference proteome</keyword>
<dbReference type="RefSeq" id="XP_001384607.2">
    <property type="nucleotide sequence ID" value="XM_001384570.1"/>
</dbReference>
<evidence type="ECO:0000313" key="3">
    <source>
        <dbReference type="Proteomes" id="UP000002258"/>
    </source>
</evidence>
<protein>
    <submittedName>
        <fullName evidence="2">Uncharacterized protein</fullName>
    </submittedName>
</protein>
<gene>
    <name evidence="2" type="ORF">PICST_36080</name>
</gene>
<dbReference type="eggNOG" id="KOG1674">
    <property type="taxonomic scope" value="Eukaryota"/>
</dbReference>
<dbReference type="OMA" id="FANEMSN"/>
<dbReference type="GO" id="GO:0019901">
    <property type="term" value="F:protein kinase binding"/>
    <property type="evidence" value="ECO:0007669"/>
    <property type="project" value="InterPro"/>
</dbReference>
<reference evidence="2 3" key="1">
    <citation type="journal article" date="2007" name="Nat. Biotechnol.">
        <title>Genome sequence of the lignocellulose-bioconverting and xylose-fermenting yeast Pichia stipitis.</title>
        <authorList>
            <person name="Jeffries T.W."/>
            <person name="Grigoriev I.V."/>
            <person name="Grimwood J."/>
            <person name="Laplaza J.M."/>
            <person name="Aerts A."/>
            <person name="Salamov A."/>
            <person name="Schmutz J."/>
            <person name="Lindquist E."/>
            <person name="Dehal P."/>
            <person name="Shapiro H."/>
            <person name="Jin Y.S."/>
            <person name="Passoth V."/>
            <person name="Richardson P.M."/>
        </authorList>
    </citation>
    <scope>NUCLEOTIDE SEQUENCE [LARGE SCALE GENOMIC DNA]</scope>
    <source>
        <strain evidence="3">ATCC 58785 / CBS 6054 / NBRC 10063 / NRRL Y-11545</strain>
    </source>
</reference>
<name>A3LUF1_PICST</name>
<sequence>MAYVKDLSDIPLKPLQETFVDDPTSLEEIYIDELIFDLEHKLKNINKLSIFHAIYILSQSVQNIIKLQSDPVLFQQFKNEQLANHEFTRVSSHSLLRSHTPPLSPPLKFAKLSQPIYPQYSFKESTPDSLANEEVTPDSIEEQEPKEPPYIPIKQLVKELKLDPVSDPVTNLNLDSFKKEVLFNRDSKRIEQNQHLLKIFNLVKVPPLTIDEFLLRIKTYSSSISVSAYIHTASMMFKLCILLDIIPLSPVNVYRFILASLRCSTKKLEDVYQKQKSFATVGGVSTRDLYRLEVGFLYLCNFKLVLGEATLNKFLNQDFVDLHTFVKENYQS</sequence>
<dbReference type="PANTHER" id="PTHR15615:SF122">
    <property type="entry name" value="CYCLIN"/>
    <property type="match status" value="1"/>
</dbReference>
<dbReference type="KEGG" id="pic:PICST_36080"/>
<dbReference type="GO" id="GO:0005634">
    <property type="term" value="C:nucleus"/>
    <property type="evidence" value="ECO:0007669"/>
    <property type="project" value="TreeGrafter"/>
</dbReference>
<dbReference type="InParanoid" id="A3LUF1"/>
<dbReference type="STRING" id="322104.A3LUF1"/>
<dbReference type="HOGENOM" id="CLU_057447_0_0_1"/>
<dbReference type="PANTHER" id="PTHR15615">
    <property type="match status" value="1"/>
</dbReference>
<dbReference type="AlphaFoldDB" id="A3LUF1"/>
<dbReference type="EMBL" id="CP000498">
    <property type="protein sequence ID" value="ABN66578.2"/>
    <property type="molecule type" value="Genomic_DNA"/>
</dbReference>
<accession>A3LUF1</accession>
<evidence type="ECO:0000256" key="1">
    <source>
        <dbReference type="SAM" id="MobiDB-lite"/>
    </source>
</evidence>
<dbReference type="OrthoDB" id="5304883at2759"/>
<dbReference type="InterPro" id="IPR013922">
    <property type="entry name" value="Cyclin_PHO80-like"/>
</dbReference>
<dbReference type="GeneID" id="4838702"/>
<evidence type="ECO:0000313" key="2">
    <source>
        <dbReference type="EMBL" id="ABN66578.2"/>
    </source>
</evidence>
<dbReference type="Gene3D" id="1.10.472.10">
    <property type="entry name" value="Cyclin-like"/>
    <property type="match status" value="1"/>
</dbReference>
<proteinExistence type="predicted"/>
<dbReference type="Proteomes" id="UP000002258">
    <property type="component" value="Chromosome 4"/>
</dbReference>
<dbReference type="GO" id="GO:0016538">
    <property type="term" value="F:cyclin-dependent protein serine/threonine kinase regulator activity"/>
    <property type="evidence" value="ECO:0007669"/>
    <property type="project" value="TreeGrafter"/>
</dbReference>